<evidence type="ECO:0000259" key="3">
    <source>
        <dbReference type="PROSITE" id="PS51387"/>
    </source>
</evidence>
<dbReference type="Pfam" id="PF01565">
    <property type="entry name" value="FAD_binding_4"/>
    <property type="match status" value="1"/>
</dbReference>
<dbReference type="InterPro" id="IPR036318">
    <property type="entry name" value="FAD-bd_PCMH-like_sf"/>
</dbReference>
<dbReference type="PIRSF" id="PIRSF000136">
    <property type="entry name" value="LGO_GLO"/>
    <property type="match status" value="1"/>
</dbReference>
<dbReference type="InterPro" id="IPR006094">
    <property type="entry name" value="Oxid_FAD_bind_N"/>
</dbReference>
<evidence type="ECO:0000313" key="4">
    <source>
        <dbReference type="EMBL" id="XDI05838.1"/>
    </source>
</evidence>
<dbReference type="GO" id="GO:0003885">
    <property type="term" value="F:D-arabinono-1,4-lactone oxidase activity"/>
    <property type="evidence" value="ECO:0007669"/>
    <property type="project" value="InterPro"/>
</dbReference>
<dbReference type="Gene3D" id="3.30.465.10">
    <property type="match status" value="1"/>
</dbReference>
<dbReference type="InterPro" id="IPR007173">
    <property type="entry name" value="ALO_C"/>
</dbReference>
<feature type="region of interest" description="Disordered" evidence="2">
    <location>
        <begin position="1"/>
        <end position="35"/>
    </location>
</feature>
<dbReference type="EMBL" id="CP162511">
    <property type="protein sequence ID" value="XDI05838.1"/>
    <property type="molecule type" value="Genomic_DNA"/>
</dbReference>
<dbReference type="Pfam" id="PF04030">
    <property type="entry name" value="ALO"/>
    <property type="match status" value="1"/>
</dbReference>
<dbReference type="Gene3D" id="1.10.45.10">
    <property type="entry name" value="Vanillyl-alcohol Oxidase, Chain A, domain 4"/>
    <property type="match status" value="1"/>
</dbReference>
<feature type="compositionally biased region" description="Low complexity" evidence="2">
    <location>
        <begin position="1"/>
        <end position="22"/>
    </location>
</feature>
<dbReference type="InterPro" id="IPR016169">
    <property type="entry name" value="FAD-bd_PCMH_sub2"/>
</dbReference>
<accession>A0AB39BI18</accession>
<dbReference type="Gene3D" id="3.30.70.2530">
    <property type="match status" value="1"/>
</dbReference>
<organism evidence="4">
    <name type="scientific">Herbiconiux sp. A18JL235</name>
    <dbReference type="NCBI Taxonomy" id="3152363"/>
    <lineage>
        <taxon>Bacteria</taxon>
        <taxon>Bacillati</taxon>
        <taxon>Actinomycetota</taxon>
        <taxon>Actinomycetes</taxon>
        <taxon>Micrococcales</taxon>
        <taxon>Microbacteriaceae</taxon>
        <taxon>Herbiconiux</taxon>
    </lineage>
</organism>
<protein>
    <submittedName>
        <fullName evidence="4">FAD-binding protein</fullName>
    </submittedName>
</protein>
<dbReference type="SUPFAM" id="SSF56176">
    <property type="entry name" value="FAD-binding/transporter-associated domain-like"/>
    <property type="match status" value="1"/>
</dbReference>
<reference evidence="4" key="1">
    <citation type="submission" date="2024-05" db="EMBL/GenBank/DDBJ databases">
        <title>Herbiconiux sp. A18JL235.</title>
        <authorList>
            <person name="Zhang G."/>
        </authorList>
    </citation>
    <scope>NUCLEOTIDE SEQUENCE</scope>
    <source>
        <strain evidence="4">A18JL235</strain>
    </source>
</reference>
<evidence type="ECO:0000256" key="1">
    <source>
        <dbReference type="ARBA" id="ARBA00023002"/>
    </source>
</evidence>
<dbReference type="RefSeq" id="WP_368498227.1">
    <property type="nucleotide sequence ID" value="NZ_CP162511.1"/>
</dbReference>
<proteinExistence type="predicted"/>
<evidence type="ECO:0000256" key="2">
    <source>
        <dbReference type="SAM" id="MobiDB-lite"/>
    </source>
</evidence>
<feature type="domain" description="FAD-binding PCMH-type" evidence="3">
    <location>
        <begin position="39"/>
        <end position="210"/>
    </location>
</feature>
<dbReference type="InterPro" id="IPR016167">
    <property type="entry name" value="FAD-bd_PCMH_sub1"/>
</dbReference>
<dbReference type="AlphaFoldDB" id="A0AB39BI18"/>
<gene>
    <name evidence="4" type="ORF">ABFY20_01725</name>
</gene>
<dbReference type="InterPro" id="IPR016171">
    <property type="entry name" value="Vanillyl_alc_oxidase_C-sub2"/>
</dbReference>
<name>A0AB39BI18_9MICO</name>
<dbReference type="InterPro" id="IPR010031">
    <property type="entry name" value="FAD_lactone_oxidase-like"/>
</dbReference>
<sequence>MAEAGGVAAQGARSGGAAAPAGGADGAAGSPGDNWAGTHRYAADRLAEPASIAEAQRLVASASRVRALGSRHSFNDIADPGEGGLLLSLAALSGDEASIEIDPDARTVTVGSATRYAALATHLEQHGWALENMGSLPHISVGGATATGTHGSGERNRNLSAAVVGVELIDGSGSLVTLTESGDPERFPGAVIALGALGVVTRLTLRIVPSYRMRQDVYLDLPWSSVESDFDAVMGGAYSVSLFTDWRESGPHQVWVKSVVSSSEAPLTPAIDPGLGYFGAVSAGEKVMSPADEGHDNTTVQGGVVGPWCERLPHFRIDATPSNGDEIQTEYFVDRAVTVSAISAVRALGARIRPHLLVSEIRTVAGDAQWLSPTRGVDSVALHFTWKNQPDSVRELLPELEEALAPFEARPHWGKWFAADAATIAPLYPSLPRFAALADALDPERRFRNPYLERVLGL</sequence>
<dbReference type="GO" id="GO:0080049">
    <property type="term" value="F:L-gulono-1,4-lactone dehydrogenase activity"/>
    <property type="evidence" value="ECO:0007669"/>
    <property type="project" value="TreeGrafter"/>
</dbReference>
<dbReference type="PANTHER" id="PTHR43762:SF1">
    <property type="entry name" value="D-ARABINONO-1,4-LACTONE OXIDASE"/>
    <property type="match status" value="1"/>
</dbReference>
<dbReference type="PROSITE" id="PS51387">
    <property type="entry name" value="FAD_PCMH"/>
    <property type="match status" value="1"/>
</dbReference>
<dbReference type="GO" id="GO:0071949">
    <property type="term" value="F:FAD binding"/>
    <property type="evidence" value="ECO:0007669"/>
    <property type="project" value="InterPro"/>
</dbReference>
<dbReference type="PANTHER" id="PTHR43762">
    <property type="entry name" value="L-GULONOLACTONE OXIDASE"/>
    <property type="match status" value="1"/>
</dbReference>
<dbReference type="Gene3D" id="3.30.43.10">
    <property type="entry name" value="Uridine Diphospho-n-acetylenolpyruvylglucosamine Reductase, domain 2"/>
    <property type="match status" value="1"/>
</dbReference>
<dbReference type="Gene3D" id="3.30.70.2520">
    <property type="match status" value="1"/>
</dbReference>
<dbReference type="InterPro" id="IPR016166">
    <property type="entry name" value="FAD-bd_PCMH"/>
</dbReference>
<dbReference type="GO" id="GO:0016020">
    <property type="term" value="C:membrane"/>
    <property type="evidence" value="ECO:0007669"/>
    <property type="project" value="InterPro"/>
</dbReference>
<keyword evidence="1" id="KW-0560">Oxidoreductase</keyword>